<evidence type="ECO:0000313" key="2">
    <source>
        <dbReference type="Proteomes" id="UP000239352"/>
    </source>
</evidence>
<reference evidence="1 2" key="1">
    <citation type="submission" date="2018-03" db="EMBL/GenBank/DDBJ databases">
        <title>Actinopolyspora mortivallis from Sahara, screening for active biomolecules.</title>
        <authorList>
            <person name="Selama O."/>
            <person name="Wellington E.M.H."/>
            <person name="Hacene H."/>
        </authorList>
    </citation>
    <scope>NUCLEOTIDE SEQUENCE [LARGE SCALE GENOMIC DNA]</scope>
    <source>
        <strain evidence="1 2">M5A</strain>
    </source>
</reference>
<gene>
    <name evidence="1" type="ORF">CEP50_07485</name>
</gene>
<dbReference type="Proteomes" id="UP000239352">
    <property type="component" value="Unassembled WGS sequence"/>
</dbReference>
<dbReference type="InParanoid" id="A0A2T0GY40"/>
<dbReference type="EMBL" id="PVSR01000007">
    <property type="protein sequence ID" value="PRW64026.1"/>
    <property type="molecule type" value="Genomic_DNA"/>
</dbReference>
<comment type="caution">
    <text evidence="1">The sequence shown here is derived from an EMBL/GenBank/DDBJ whole genome shotgun (WGS) entry which is preliminary data.</text>
</comment>
<sequence>MVAPHFRTDSTVVEPFRDAEYPENPYPGARPDCSFVHVDGTGYPVLPDGTAPSGWRVVTDTERPCLNHWLATRGATPLHRRRPVLAYGSNVCPEKISWLRSELGLAGPAVVLRASCIDMAAVWSAGLRPRDGQRPAVLASAPGTVEQHAVWYATAQQRRVLDRCEGRGRRYRLVRLHRSHPVRLDDGTEPERLLAYTAADRGMTPLLVDGAPVRCSEVEQYGALALDGTPAVGDGLRCTEIVGEPAPR</sequence>
<evidence type="ECO:0000313" key="1">
    <source>
        <dbReference type="EMBL" id="PRW64026.1"/>
    </source>
</evidence>
<accession>A0A2T0GY40</accession>
<dbReference type="AlphaFoldDB" id="A0A2T0GY40"/>
<organism evidence="1 2">
    <name type="scientific">Actinopolyspora mortivallis</name>
    <dbReference type="NCBI Taxonomy" id="33906"/>
    <lineage>
        <taxon>Bacteria</taxon>
        <taxon>Bacillati</taxon>
        <taxon>Actinomycetota</taxon>
        <taxon>Actinomycetes</taxon>
        <taxon>Actinopolysporales</taxon>
        <taxon>Actinopolysporaceae</taxon>
        <taxon>Actinopolyspora</taxon>
    </lineage>
</organism>
<evidence type="ECO:0008006" key="3">
    <source>
        <dbReference type="Google" id="ProtNLM"/>
    </source>
</evidence>
<protein>
    <recommendedName>
        <fullName evidence="3">Gamma-glutamylcyclotransferase</fullName>
    </recommendedName>
</protein>
<proteinExistence type="predicted"/>
<keyword evidence="2" id="KW-1185">Reference proteome</keyword>
<dbReference type="RefSeq" id="WP_106113206.1">
    <property type="nucleotide sequence ID" value="NZ_PVSR01000007.1"/>
</dbReference>
<dbReference type="STRING" id="1050202.GCA_000384035_01554"/>
<name>A0A2T0GY40_ACTMO</name>